<sequence>MLNVNAIQNAIESASSKVVIPHDVNTLDLIKNFVACSIASTITVNGHRTRKTCGFFVPQIHTIGRLTLSKAEFVARSIRRTKASNRTNKASRLTAVVEALLHLLRLANHLLITVKRILTMKTIQHVKDGKPSIFPIAFTSTMAEVNND</sequence>
<evidence type="ECO:0000313" key="1">
    <source>
        <dbReference type="EMBL" id="MFC0323990.1"/>
    </source>
</evidence>
<comment type="caution">
    <text evidence="1">The sequence shown here is derived from an EMBL/GenBank/DDBJ whole genome shotgun (WGS) entry which is preliminary data.</text>
</comment>
<keyword evidence="2" id="KW-1185">Reference proteome</keyword>
<dbReference type="Proteomes" id="UP001589769">
    <property type="component" value="Unassembled WGS sequence"/>
</dbReference>
<accession>A0ABV6HYL8</accession>
<dbReference type="RefSeq" id="WP_382376038.1">
    <property type="nucleotide sequence ID" value="NZ_JBHLWA010000049.1"/>
</dbReference>
<gene>
    <name evidence="1" type="ORF">ACFFHT_10580</name>
</gene>
<reference evidence="1 2" key="1">
    <citation type="submission" date="2024-09" db="EMBL/GenBank/DDBJ databases">
        <authorList>
            <person name="Sun Q."/>
            <person name="Mori K."/>
        </authorList>
    </citation>
    <scope>NUCLEOTIDE SEQUENCE [LARGE SCALE GENOMIC DNA]</scope>
    <source>
        <strain evidence="1 2">CCM 7538</strain>
    </source>
</reference>
<name>A0ABV6HYL8_9PAST</name>
<proteinExistence type="predicted"/>
<dbReference type="EMBL" id="JBHLWA010000049">
    <property type="protein sequence ID" value="MFC0323990.1"/>
    <property type="molecule type" value="Genomic_DNA"/>
</dbReference>
<protein>
    <submittedName>
        <fullName evidence="1">Uncharacterized protein</fullName>
    </submittedName>
</protein>
<evidence type="ECO:0000313" key="2">
    <source>
        <dbReference type="Proteomes" id="UP001589769"/>
    </source>
</evidence>
<organism evidence="1 2">
    <name type="scientific">Gallibacterium melopsittaci</name>
    <dbReference type="NCBI Taxonomy" id="516063"/>
    <lineage>
        <taxon>Bacteria</taxon>
        <taxon>Pseudomonadati</taxon>
        <taxon>Pseudomonadota</taxon>
        <taxon>Gammaproteobacteria</taxon>
        <taxon>Pasteurellales</taxon>
        <taxon>Pasteurellaceae</taxon>
        <taxon>Gallibacterium</taxon>
    </lineage>
</organism>